<accession>A0AAV4UPH0</accession>
<dbReference type="Proteomes" id="UP001054837">
    <property type="component" value="Unassembled WGS sequence"/>
</dbReference>
<gene>
    <name evidence="1" type="ORF">CDAR_284321</name>
</gene>
<dbReference type="EMBL" id="BPLQ01011692">
    <property type="protein sequence ID" value="GIY59633.1"/>
    <property type="molecule type" value="Genomic_DNA"/>
</dbReference>
<dbReference type="AlphaFoldDB" id="A0AAV4UPH0"/>
<protein>
    <submittedName>
        <fullName evidence="1">Uncharacterized protein</fullName>
    </submittedName>
</protein>
<keyword evidence="2" id="KW-1185">Reference proteome</keyword>
<sequence>MPNSIDSRIAKNKINNDDFTTHVKEMLLTQEDSDKGERLNLNSLSIVNGFKQGDCDGNSIRGNVSYSKNMSHITLKNIMNKTELNSLFITKRCLTETNFASRKVSQLFPEEPAAFNPLVFIPRTLSGIQQST</sequence>
<evidence type="ECO:0000313" key="1">
    <source>
        <dbReference type="EMBL" id="GIY59633.1"/>
    </source>
</evidence>
<organism evidence="1 2">
    <name type="scientific">Caerostris darwini</name>
    <dbReference type="NCBI Taxonomy" id="1538125"/>
    <lineage>
        <taxon>Eukaryota</taxon>
        <taxon>Metazoa</taxon>
        <taxon>Ecdysozoa</taxon>
        <taxon>Arthropoda</taxon>
        <taxon>Chelicerata</taxon>
        <taxon>Arachnida</taxon>
        <taxon>Araneae</taxon>
        <taxon>Araneomorphae</taxon>
        <taxon>Entelegynae</taxon>
        <taxon>Araneoidea</taxon>
        <taxon>Araneidae</taxon>
        <taxon>Caerostris</taxon>
    </lineage>
</organism>
<name>A0AAV4UPH0_9ARAC</name>
<reference evidence="1 2" key="1">
    <citation type="submission" date="2021-06" db="EMBL/GenBank/DDBJ databases">
        <title>Caerostris darwini draft genome.</title>
        <authorList>
            <person name="Kono N."/>
            <person name="Arakawa K."/>
        </authorList>
    </citation>
    <scope>NUCLEOTIDE SEQUENCE [LARGE SCALE GENOMIC DNA]</scope>
</reference>
<proteinExistence type="predicted"/>
<evidence type="ECO:0000313" key="2">
    <source>
        <dbReference type="Proteomes" id="UP001054837"/>
    </source>
</evidence>
<comment type="caution">
    <text evidence="1">The sequence shown here is derived from an EMBL/GenBank/DDBJ whole genome shotgun (WGS) entry which is preliminary data.</text>
</comment>